<accession>A0A1M3T112</accession>
<dbReference type="EMBL" id="KV878255">
    <property type="protein sequence ID" value="OJZ80437.1"/>
    <property type="molecule type" value="Genomic_DNA"/>
</dbReference>
<dbReference type="Proteomes" id="UP000184063">
    <property type="component" value="Unassembled WGS sequence"/>
</dbReference>
<protein>
    <submittedName>
        <fullName evidence="1">Uncharacterized protein</fullName>
    </submittedName>
</protein>
<gene>
    <name evidence="1" type="ORF">ASPFODRAFT_212672</name>
</gene>
<evidence type="ECO:0000313" key="2">
    <source>
        <dbReference type="Proteomes" id="UP000184063"/>
    </source>
</evidence>
<dbReference type="VEuPathDB" id="FungiDB:ASPFODRAFT_212672"/>
<reference evidence="2" key="1">
    <citation type="journal article" date="2017" name="Genome Biol.">
        <title>Comparative genomics reveals high biological diversity and specific adaptations in the industrially and medically important fungal genus Aspergillus.</title>
        <authorList>
            <person name="de Vries R.P."/>
            <person name="Riley R."/>
            <person name="Wiebenga A."/>
            <person name="Aguilar-Osorio G."/>
            <person name="Amillis S."/>
            <person name="Uchima C.A."/>
            <person name="Anderluh G."/>
            <person name="Asadollahi M."/>
            <person name="Askin M."/>
            <person name="Barry K."/>
            <person name="Battaglia E."/>
            <person name="Bayram O."/>
            <person name="Benocci T."/>
            <person name="Braus-Stromeyer S.A."/>
            <person name="Caldana C."/>
            <person name="Canovas D."/>
            <person name="Cerqueira G.C."/>
            <person name="Chen F."/>
            <person name="Chen W."/>
            <person name="Choi C."/>
            <person name="Clum A."/>
            <person name="Dos Santos R.A."/>
            <person name="Damasio A.R."/>
            <person name="Diallinas G."/>
            <person name="Emri T."/>
            <person name="Fekete E."/>
            <person name="Flipphi M."/>
            <person name="Freyberg S."/>
            <person name="Gallo A."/>
            <person name="Gournas C."/>
            <person name="Habgood R."/>
            <person name="Hainaut M."/>
            <person name="Harispe M.L."/>
            <person name="Henrissat B."/>
            <person name="Hilden K.S."/>
            <person name="Hope R."/>
            <person name="Hossain A."/>
            <person name="Karabika E."/>
            <person name="Karaffa L."/>
            <person name="Karanyi Z."/>
            <person name="Krasevec N."/>
            <person name="Kuo A."/>
            <person name="Kusch H."/>
            <person name="LaButti K."/>
            <person name="Lagendijk E.L."/>
            <person name="Lapidus A."/>
            <person name="Levasseur A."/>
            <person name="Lindquist E."/>
            <person name="Lipzen A."/>
            <person name="Logrieco A.F."/>
            <person name="MacCabe A."/>
            <person name="Maekelae M.R."/>
            <person name="Malavazi I."/>
            <person name="Melin P."/>
            <person name="Meyer V."/>
            <person name="Mielnichuk N."/>
            <person name="Miskei M."/>
            <person name="Molnar A.P."/>
            <person name="Mule G."/>
            <person name="Ngan C.Y."/>
            <person name="Orejas M."/>
            <person name="Orosz E."/>
            <person name="Ouedraogo J.P."/>
            <person name="Overkamp K.M."/>
            <person name="Park H.-S."/>
            <person name="Perrone G."/>
            <person name="Piumi F."/>
            <person name="Punt P.J."/>
            <person name="Ram A.F."/>
            <person name="Ramon A."/>
            <person name="Rauscher S."/>
            <person name="Record E."/>
            <person name="Riano-Pachon D.M."/>
            <person name="Robert V."/>
            <person name="Roehrig J."/>
            <person name="Ruller R."/>
            <person name="Salamov A."/>
            <person name="Salih N.S."/>
            <person name="Samson R.A."/>
            <person name="Sandor E."/>
            <person name="Sanguinetti M."/>
            <person name="Schuetze T."/>
            <person name="Sepcic K."/>
            <person name="Shelest E."/>
            <person name="Sherlock G."/>
            <person name="Sophianopoulou V."/>
            <person name="Squina F.M."/>
            <person name="Sun H."/>
            <person name="Susca A."/>
            <person name="Todd R.B."/>
            <person name="Tsang A."/>
            <person name="Unkles S.E."/>
            <person name="van de Wiele N."/>
            <person name="van Rossen-Uffink D."/>
            <person name="Oliveira J.V."/>
            <person name="Vesth T.C."/>
            <person name="Visser J."/>
            <person name="Yu J.-H."/>
            <person name="Zhou M."/>
            <person name="Andersen M.R."/>
            <person name="Archer D.B."/>
            <person name="Baker S.E."/>
            <person name="Benoit I."/>
            <person name="Brakhage A.A."/>
            <person name="Braus G.H."/>
            <person name="Fischer R."/>
            <person name="Frisvad J.C."/>
            <person name="Goldman G.H."/>
            <person name="Houbraken J."/>
            <person name="Oakley B."/>
            <person name="Pocsi I."/>
            <person name="Scazzocchio C."/>
            <person name="Seiboth B."/>
            <person name="vanKuyk P.A."/>
            <person name="Wortman J."/>
            <person name="Dyer P.S."/>
            <person name="Grigoriev I.V."/>
        </authorList>
    </citation>
    <scope>NUCLEOTIDE SEQUENCE [LARGE SCALE GENOMIC DNA]</scope>
    <source>
        <strain evidence="2">CBS 106.47</strain>
    </source>
</reference>
<evidence type="ECO:0000313" key="1">
    <source>
        <dbReference type="EMBL" id="OJZ80437.1"/>
    </source>
</evidence>
<sequence length="79" mass="9137">MLADDSKEDSAQGQAFALLSRPNGWKSNMWEQKQWNQNIEETVERIKWSPVGSGTKVLQRAARIPAPDTKNIRRRWRDG</sequence>
<proteinExistence type="predicted"/>
<name>A0A1M3T112_ASPLC</name>
<organism evidence="1 2">
    <name type="scientific">Aspergillus luchuensis (strain CBS 106.47)</name>
    <dbReference type="NCBI Taxonomy" id="1137211"/>
    <lineage>
        <taxon>Eukaryota</taxon>
        <taxon>Fungi</taxon>
        <taxon>Dikarya</taxon>
        <taxon>Ascomycota</taxon>
        <taxon>Pezizomycotina</taxon>
        <taxon>Eurotiomycetes</taxon>
        <taxon>Eurotiomycetidae</taxon>
        <taxon>Eurotiales</taxon>
        <taxon>Aspergillaceae</taxon>
        <taxon>Aspergillus</taxon>
        <taxon>Aspergillus subgen. Circumdati</taxon>
    </lineage>
</organism>
<dbReference type="AlphaFoldDB" id="A0A1M3T112"/>